<comment type="pathway">
    <text evidence="1 13">Amino-acid degradation; L-phenylalanine degradation; acetoacetate and fumarate from L-phenylalanine: step 6/6.</text>
</comment>
<feature type="domain" description="Fumarylacetoacetase-like C-terminal" evidence="14">
    <location>
        <begin position="163"/>
        <end position="429"/>
    </location>
</feature>
<dbReference type="Pfam" id="PF09298">
    <property type="entry name" value="FAA_hydrolase_N"/>
    <property type="match status" value="1"/>
</dbReference>
<dbReference type="EMBL" id="JOWA01000176">
    <property type="protein sequence ID" value="KEZ38860.1"/>
    <property type="molecule type" value="Genomic_DNA"/>
</dbReference>
<dbReference type="EC" id="3.7.1.2" evidence="3 13"/>
<evidence type="ECO:0000259" key="14">
    <source>
        <dbReference type="Pfam" id="PF01557"/>
    </source>
</evidence>
<proteinExistence type="inferred from homology"/>
<gene>
    <name evidence="16" type="ORF">SAPIO_CDS10912</name>
</gene>
<keyword evidence="8 13" id="KW-0828">Tyrosine catabolism</keyword>
<dbReference type="InterPro" id="IPR005959">
    <property type="entry name" value="Fumarylacetoacetase"/>
</dbReference>
<dbReference type="VEuPathDB" id="FungiDB:SAPIO_CDS10912"/>
<evidence type="ECO:0000256" key="6">
    <source>
        <dbReference type="ARBA" id="ARBA00022837"/>
    </source>
</evidence>
<feature type="binding site" evidence="11">
    <location>
        <position position="144"/>
    </location>
    <ligand>
        <name>substrate</name>
    </ligand>
</feature>
<feature type="binding site" evidence="12">
    <location>
        <position position="220"/>
    </location>
    <ligand>
        <name>Ca(2+)</name>
        <dbReference type="ChEBI" id="CHEBI:29108"/>
    </ligand>
</feature>
<keyword evidence="7 12" id="KW-0460">Magnesium</keyword>
<feature type="binding site" evidence="12">
    <location>
        <position position="254"/>
    </location>
    <ligand>
        <name>Mg(2+)</name>
        <dbReference type="ChEBI" id="CHEBI:18420"/>
    </ligand>
</feature>
<feature type="binding site" evidence="12">
    <location>
        <position position="222"/>
    </location>
    <ligand>
        <name>Ca(2+)</name>
        <dbReference type="ChEBI" id="CHEBI:29108"/>
    </ligand>
</feature>
<dbReference type="Proteomes" id="UP000028545">
    <property type="component" value="Unassembled WGS sequence"/>
</dbReference>
<evidence type="ECO:0000256" key="5">
    <source>
        <dbReference type="ARBA" id="ARBA00022801"/>
    </source>
</evidence>
<dbReference type="KEGG" id="sapo:SAPIO_CDS10912"/>
<evidence type="ECO:0000256" key="12">
    <source>
        <dbReference type="PIRSR" id="PIRSR605959-3"/>
    </source>
</evidence>
<evidence type="ECO:0000313" key="17">
    <source>
        <dbReference type="Proteomes" id="UP000028545"/>
    </source>
</evidence>
<feature type="binding site" evidence="12">
    <location>
        <position position="278"/>
    </location>
    <ligand>
        <name>Mg(2+)</name>
        <dbReference type="ChEBI" id="CHEBI:18420"/>
    </ligand>
</feature>
<dbReference type="PANTHER" id="PTHR43069:SF2">
    <property type="entry name" value="FUMARYLACETOACETASE"/>
    <property type="match status" value="1"/>
</dbReference>
<keyword evidence="9 13" id="KW-0585">Phenylalanine catabolism</keyword>
<dbReference type="Gene3D" id="3.90.850.10">
    <property type="entry name" value="Fumarylacetoacetase-like, C-terminal domain"/>
    <property type="match status" value="1"/>
</dbReference>
<dbReference type="GO" id="GO:0006572">
    <property type="term" value="P:L-tyrosine catabolic process"/>
    <property type="evidence" value="ECO:0007669"/>
    <property type="project" value="UniProtKB-UniRule"/>
</dbReference>
<dbReference type="GO" id="GO:1902000">
    <property type="term" value="P:homogentisate catabolic process"/>
    <property type="evidence" value="ECO:0007669"/>
    <property type="project" value="TreeGrafter"/>
</dbReference>
<feature type="binding site" evidence="12">
    <location>
        <position position="142"/>
    </location>
    <ligand>
        <name>Ca(2+)</name>
        <dbReference type="ChEBI" id="CHEBI:29108"/>
    </ligand>
</feature>
<dbReference type="InterPro" id="IPR011234">
    <property type="entry name" value="Fumarylacetoacetase-like_C"/>
</dbReference>
<dbReference type="InterPro" id="IPR015377">
    <property type="entry name" value="Fumarylacetoacetase_N"/>
</dbReference>
<dbReference type="NCBIfam" id="TIGR01266">
    <property type="entry name" value="fum_ac_acetase"/>
    <property type="match status" value="1"/>
</dbReference>
<dbReference type="GeneID" id="27720156"/>
<dbReference type="AlphaFoldDB" id="A0A084FUU8"/>
<keyword evidence="4 12" id="KW-0479">Metal-binding</keyword>
<evidence type="ECO:0000256" key="8">
    <source>
        <dbReference type="ARBA" id="ARBA00022878"/>
    </source>
</evidence>
<evidence type="ECO:0000256" key="3">
    <source>
        <dbReference type="ARBA" id="ARBA00012094"/>
    </source>
</evidence>
<dbReference type="FunFam" id="3.90.850.10:FF:000009">
    <property type="entry name" value="Fumarylacetoacetase"/>
    <property type="match status" value="1"/>
</dbReference>
<reference evidence="16 17" key="1">
    <citation type="journal article" date="2014" name="Genome Announc.">
        <title>Draft genome sequence of the pathogenic fungus Scedosporium apiospermum.</title>
        <authorList>
            <person name="Vandeputte P."/>
            <person name="Ghamrawi S."/>
            <person name="Rechenmann M."/>
            <person name="Iltis A."/>
            <person name="Giraud S."/>
            <person name="Fleury M."/>
            <person name="Thornton C."/>
            <person name="Delhaes L."/>
            <person name="Meyer W."/>
            <person name="Papon N."/>
            <person name="Bouchara J.P."/>
        </authorList>
    </citation>
    <scope>NUCLEOTIDE SEQUENCE [LARGE SCALE GENOMIC DNA]</scope>
    <source>
        <strain evidence="16 17">IHEM 14462</strain>
    </source>
</reference>
<dbReference type="SUPFAM" id="SSF63433">
    <property type="entry name" value="Fumarylacetoacetate hydrolase, FAH, N-terminal domain"/>
    <property type="match status" value="1"/>
</dbReference>
<dbReference type="OrthoDB" id="9971669at2759"/>
<dbReference type="OMA" id="YSNINHA"/>
<evidence type="ECO:0000259" key="15">
    <source>
        <dbReference type="Pfam" id="PF09298"/>
    </source>
</evidence>
<evidence type="ECO:0000256" key="1">
    <source>
        <dbReference type="ARBA" id="ARBA00004782"/>
    </source>
</evidence>
<dbReference type="Pfam" id="PF01557">
    <property type="entry name" value="FAA_hydrolase"/>
    <property type="match status" value="1"/>
</dbReference>
<dbReference type="InterPro" id="IPR036663">
    <property type="entry name" value="Fumarylacetoacetase_C_sf"/>
</dbReference>
<comment type="similarity">
    <text evidence="2 13">Belongs to the FAH family.</text>
</comment>
<evidence type="ECO:0000256" key="13">
    <source>
        <dbReference type="RuleBase" id="RU366008"/>
    </source>
</evidence>
<evidence type="ECO:0000256" key="10">
    <source>
        <dbReference type="PIRSR" id="PIRSR605959-1"/>
    </source>
</evidence>
<comment type="catalytic activity">
    <reaction evidence="13">
        <text>4-fumarylacetoacetate + H2O = acetoacetate + fumarate + H(+)</text>
        <dbReference type="Rhea" id="RHEA:10244"/>
        <dbReference type="ChEBI" id="CHEBI:13705"/>
        <dbReference type="ChEBI" id="CHEBI:15377"/>
        <dbReference type="ChEBI" id="CHEBI:15378"/>
        <dbReference type="ChEBI" id="CHEBI:18034"/>
        <dbReference type="ChEBI" id="CHEBI:29806"/>
        <dbReference type="EC" id="3.7.1.2"/>
    </reaction>
</comment>
<evidence type="ECO:0000256" key="2">
    <source>
        <dbReference type="ARBA" id="ARBA00010211"/>
    </source>
</evidence>
<protein>
    <recommendedName>
        <fullName evidence="3 13">Fumarylacetoacetase</fullName>
        <ecNumber evidence="3 13">3.7.1.2</ecNumber>
    </recommendedName>
    <alternativeName>
        <fullName evidence="13">Fumarylacetoacetate hydrolase</fullName>
    </alternativeName>
</protein>
<feature type="binding site" evidence="11">
    <location>
        <position position="265"/>
    </location>
    <ligand>
        <name>substrate</name>
    </ligand>
</feature>
<feature type="domain" description="Fumarylacetoacetase N-terminal" evidence="15">
    <location>
        <begin position="23"/>
        <end position="134"/>
    </location>
</feature>
<evidence type="ECO:0000313" key="16">
    <source>
        <dbReference type="EMBL" id="KEZ38860.1"/>
    </source>
</evidence>
<evidence type="ECO:0000256" key="11">
    <source>
        <dbReference type="PIRSR" id="PIRSR605959-2"/>
    </source>
</evidence>
<evidence type="ECO:0000256" key="9">
    <source>
        <dbReference type="ARBA" id="ARBA00023232"/>
    </source>
</evidence>
<comment type="caution">
    <text evidence="16">The sequence shown here is derived from an EMBL/GenBank/DDBJ whole genome shotgun (WGS) entry which is preliminary data.</text>
</comment>
<keyword evidence="6 12" id="KW-0106">Calcium</keyword>
<dbReference type="RefSeq" id="XP_016638659.1">
    <property type="nucleotide sequence ID" value="XM_016784445.1"/>
</dbReference>
<evidence type="ECO:0000256" key="7">
    <source>
        <dbReference type="ARBA" id="ARBA00022842"/>
    </source>
</evidence>
<feature type="binding site" evidence="12">
    <location>
        <position position="274"/>
    </location>
    <ligand>
        <name>Mg(2+)</name>
        <dbReference type="ChEBI" id="CHEBI:18420"/>
    </ligand>
</feature>
<dbReference type="SUPFAM" id="SSF56529">
    <property type="entry name" value="FAH"/>
    <property type="match status" value="1"/>
</dbReference>
<dbReference type="PANTHER" id="PTHR43069">
    <property type="entry name" value="FUMARYLACETOACETASE"/>
    <property type="match status" value="1"/>
</dbReference>
<accession>A0A084FUU8</accession>
<keyword evidence="5 13" id="KW-0378">Hydrolase</keyword>
<dbReference type="InterPro" id="IPR036462">
    <property type="entry name" value="Fumarylacetoacetase_N_sf"/>
</dbReference>
<feature type="binding site" evidence="11">
    <location>
        <position position="370"/>
    </location>
    <ligand>
        <name>substrate</name>
    </ligand>
</feature>
<feature type="binding site" evidence="11">
    <location>
        <position position="261"/>
    </location>
    <ligand>
        <name>substrate</name>
    </ligand>
</feature>
<dbReference type="UniPathway" id="UPA00139">
    <property type="reaction ID" value="UER00341"/>
</dbReference>
<sequence>MAQQNEPLTSWLDIDPASDFSLANLPFGVISTSASPNPHVGVAVGSYVLDMKELACHPEFYRVFDFIAEHGDVFSKPTLNAFAALGRPIHKQTRSRLQDVLSAGNSTYESFLRKDDYWISRIVVPAKSVKLHLPVEIGDYTDFYAGYHHAFHVGCMFRGPDNALQPNYTHLPVGYHGRASSVVVSGTTVRRPRGQILPQPPVEGQPKQPITAPCRRLDFELEFGCIIATPNALGDGVSVGDAEDHIFGYVLLNDWSARDIQTWEYIPLGPFNSKNFATSISPWVILADALEPFRTEALENKTEVQEYLKGEDKAVFDINLEVELKTSDGNSSTITRVNAKNLLWSFPQMIAHHTIGGCPMRTGDLLGSGTISGPGESERGSLLEMSNGGKKDVAVGSGAVRRFLEDGDTVVIRGFAGTGSGRVGFGECAGTIAAAK</sequence>
<feature type="active site" description="Proton acceptor" evidence="10">
    <location>
        <position position="149"/>
    </location>
</feature>
<dbReference type="GO" id="GO:0046872">
    <property type="term" value="F:metal ion binding"/>
    <property type="evidence" value="ECO:0007669"/>
    <property type="project" value="UniProtKB-UniRule"/>
</dbReference>
<keyword evidence="17" id="KW-1185">Reference proteome</keyword>
<evidence type="ECO:0000256" key="4">
    <source>
        <dbReference type="ARBA" id="ARBA00022723"/>
    </source>
</evidence>
<dbReference type="GO" id="GO:0006559">
    <property type="term" value="P:L-phenylalanine catabolic process"/>
    <property type="evidence" value="ECO:0007669"/>
    <property type="project" value="UniProtKB-UniRule"/>
</dbReference>
<comment type="cofactor">
    <cofactor evidence="13">
        <name>Mg(2+)</name>
        <dbReference type="ChEBI" id="CHEBI:18420"/>
    </cofactor>
    <cofactor evidence="13">
        <name>Ca(2+)</name>
        <dbReference type="ChEBI" id="CHEBI:29108"/>
    </cofactor>
</comment>
<dbReference type="HOGENOM" id="CLU_026207_2_0_1"/>
<feature type="binding site" evidence="11">
    <location>
        <position position="158"/>
    </location>
    <ligand>
        <name>substrate</name>
    </ligand>
</feature>
<dbReference type="GO" id="GO:0004334">
    <property type="term" value="F:fumarylacetoacetase activity"/>
    <property type="evidence" value="ECO:0007669"/>
    <property type="project" value="UniProtKB-UniRule"/>
</dbReference>
<feature type="binding site" evidence="12">
    <location>
        <position position="254"/>
    </location>
    <ligand>
        <name>Ca(2+)</name>
        <dbReference type="ChEBI" id="CHEBI:29108"/>
    </ligand>
</feature>
<dbReference type="Gene3D" id="2.30.30.230">
    <property type="entry name" value="Fumarylacetoacetase, N-terminal domain"/>
    <property type="match status" value="1"/>
</dbReference>
<name>A0A084FUU8_PSEDA</name>
<organism evidence="16 17">
    <name type="scientific">Pseudallescheria apiosperma</name>
    <name type="common">Scedosporium apiospermum</name>
    <dbReference type="NCBI Taxonomy" id="563466"/>
    <lineage>
        <taxon>Eukaryota</taxon>
        <taxon>Fungi</taxon>
        <taxon>Dikarya</taxon>
        <taxon>Ascomycota</taxon>
        <taxon>Pezizomycotina</taxon>
        <taxon>Sordariomycetes</taxon>
        <taxon>Hypocreomycetidae</taxon>
        <taxon>Microascales</taxon>
        <taxon>Microascaceae</taxon>
        <taxon>Scedosporium</taxon>
    </lineage>
</organism>